<evidence type="ECO:0000256" key="10">
    <source>
        <dbReference type="ARBA" id="ARBA00060158"/>
    </source>
</evidence>
<dbReference type="SUPFAM" id="SSF55048">
    <property type="entry name" value="Probable ACP-binding domain of malonyl-CoA ACP transacylase"/>
    <property type="match status" value="3"/>
</dbReference>
<protein>
    <recommendedName>
        <fullName evidence="13">6-deoxyerythronolide-B synthase</fullName>
        <ecNumber evidence="13">2.3.1.94</ecNumber>
    </recommendedName>
</protein>
<dbReference type="SMART" id="SM01294">
    <property type="entry name" value="PKS_PP_betabranch"/>
    <property type="match status" value="3"/>
</dbReference>
<evidence type="ECO:0000256" key="6">
    <source>
        <dbReference type="ARBA" id="ARBA00023194"/>
    </source>
</evidence>
<feature type="domain" description="Ketosynthase family 3 (KS3)" evidence="16">
    <location>
        <begin position="1476"/>
        <end position="1890"/>
    </location>
</feature>
<dbReference type="InterPro" id="IPR001227">
    <property type="entry name" value="Ac_transferase_dom_sf"/>
</dbReference>
<dbReference type="Gene3D" id="3.30.70.250">
    <property type="entry name" value="Malonyl-CoA ACP transacylase, ACP-binding"/>
    <property type="match status" value="1"/>
</dbReference>
<dbReference type="RefSeq" id="WP_253780506.1">
    <property type="nucleotide sequence ID" value="NZ_JAMTCK010000030.1"/>
</dbReference>
<dbReference type="PROSITE" id="PS00012">
    <property type="entry name" value="PHOSPHOPANTETHEINE"/>
    <property type="match status" value="3"/>
</dbReference>
<keyword evidence="2" id="KW-0596">Phosphopantetheine</keyword>
<keyword evidence="3" id="KW-0597">Phosphoprotein</keyword>
<dbReference type="Pfam" id="PF02801">
    <property type="entry name" value="Ketoacyl-synt_C"/>
    <property type="match status" value="3"/>
</dbReference>
<comment type="catalytic activity">
    <reaction evidence="9">
        <text>6 (S)-methylmalonyl-CoA + propanoyl-CoA + 6 NADPH + 12 H(+) = 6-deoxyerythronolide B + 6 CO2 + 6 NADP(+) + 7 CoA + H2O</text>
        <dbReference type="Rhea" id="RHEA:23068"/>
        <dbReference type="ChEBI" id="CHEBI:15377"/>
        <dbReference type="ChEBI" id="CHEBI:15378"/>
        <dbReference type="ChEBI" id="CHEBI:16089"/>
        <dbReference type="ChEBI" id="CHEBI:16526"/>
        <dbReference type="ChEBI" id="CHEBI:57287"/>
        <dbReference type="ChEBI" id="CHEBI:57327"/>
        <dbReference type="ChEBI" id="CHEBI:57392"/>
        <dbReference type="ChEBI" id="CHEBI:57783"/>
        <dbReference type="ChEBI" id="CHEBI:58349"/>
        <dbReference type="EC" id="2.3.1.94"/>
    </reaction>
</comment>
<dbReference type="InterPro" id="IPR036736">
    <property type="entry name" value="ACP-like_sf"/>
</dbReference>
<feature type="domain" description="Carrier" evidence="15">
    <location>
        <begin position="4264"/>
        <end position="4342"/>
    </location>
</feature>
<dbReference type="Gene3D" id="6.10.140.1830">
    <property type="match status" value="2"/>
</dbReference>
<dbReference type="InterPro" id="IPR009081">
    <property type="entry name" value="PP-bd_ACP"/>
</dbReference>
<accession>A0AAE3KKN2</accession>
<name>A0AAE3KKN2_9PSEU</name>
<dbReference type="NCBIfam" id="NF045894">
    <property type="entry name" value="PKS_plus_SDR"/>
    <property type="match status" value="3"/>
</dbReference>
<dbReference type="EMBL" id="JAMTCK010000030">
    <property type="protein sequence ID" value="MCP2170332.1"/>
    <property type="molecule type" value="Genomic_DNA"/>
</dbReference>
<comment type="pathway">
    <text evidence="11">Antibiotic biosynthesis; erythromycin biosynthesis.</text>
</comment>
<dbReference type="Gene3D" id="1.10.287.1960">
    <property type="match status" value="1"/>
</dbReference>
<dbReference type="PANTHER" id="PTHR43775">
    <property type="entry name" value="FATTY ACID SYNTHASE"/>
    <property type="match status" value="1"/>
</dbReference>
<dbReference type="SMART" id="SM00825">
    <property type="entry name" value="PKS_KS"/>
    <property type="match status" value="3"/>
</dbReference>
<dbReference type="InterPro" id="IPR036291">
    <property type="entry name" value="NAD(P)-bd_dom_sf"/>
</dbReference>
<dbReference type="InterPro" id="IPR050091">
    <property type="entry name" value="PKS_NRPS_Biosynth_Enz"/>
</dbReference>
<organism evidence="17 18">
    <name type="scientific">Goodfellowiella coeruleoviolacea</name>
    <dbReference type="NCBI Taxonomy" id="334858"/>
    <lineage>
        <taxon>Bacteria</taxon>
        <taxon>Bacillati</taxon>
        <taxon>Actinomycetota</taxon>
        <taxon>Actinomycetes</taxon>
        <taxon>Pseudonocardiales</taxon>
        <taxon>Pseudonocardiaceae</taxon>
        <taxon>Goodfellowiella</taxon>
    </lineage>
</organism>
<dbReference type="PROSITE" id="PS00606">
    <property type="entry name" value="KS3_1"/>
    <property type="match status" value="3"/>
</dbReference>
<dbReference type="InterPro" id="IPR020841">
    <property type="entry name" value="PKS_Beta-ketoAc_synthase_dom"/>
</dbReference>
<keyword evidence="6" id="KW-0045">Antibiotic biosynthesis</keyword>
<sequence>MDSAAGSEVSVTEAVNALRASLLENERLRKQNQKLLAAAAEPIAVVGMAGRYPAGANDLDGLWRLLLDETDAMTEPPTNRGWELWNSSIDGVGAFLDDIAGFDAAFFGISPREAVSMDPQQRVLLEAVWAALENAAIVPSSLRGSRTGVFVGGTPQEYGALLTRSPELNDGYGVTGVPASVLSGRVSYVLGLEGPTLTVDTACSSSLVALHLAVQSLRNGECDLALGAGVLLLSSPAIWDEFARQRGLAGDGRCKSFADTADGTGWGEGVGVLVLERLSDARRNGHQILALLRGSAVNSDGASNGLTAPNGPSQQRVIRAALANAGLTPSDVDVVEAHGTGTKLGDPIEAQAVLATYGQQRERPLLLGSIKSNIGHLQAAAGVTSVIKVILSLRHGVVPASLHIETPSREVDWTAGSVELVTSARPWPATGRPWRAGVSSFGISGTNAHVIVEQAPPAAEPEPRRADVTGLPLVVSARSRAALDAQLARLDTWLATHPDVPAVDVLWTAATGRAALEHRAYRLGLDQPWQTGLEPGQGGIGLLFTGQGSQHPDMGTHPLLAEEYARVKALFDPAVFEGDPDSTGVAQPAVFALQIALWTLWESWGLRPDRLIGHSVGELAAAVVAGIWSLEDACRVVTARARLMQALPAGGAMLAVDRPVTDVPESISIAAVNSPTSTVLSGPEAEIDAIAETLRESGARVKRLRVSHAFHSALMEPMLADFAAVFEDVEFHEPRIPVITTSGAGGDITTPQYWVDQVRATVCFADAVRAAITDGVDTFLEIGPDAVLTPMVAEVDDTVVAIPAQRKDHDQLHDALGRMWQRGFDPEWTEILPRGVHADLPTYAFEHRPYWVTLAAEDDRVDPADAELWQAIESGDVAALAAELGIPDQPLTTVVPALSAWRARRHQRAVSDSWRYHLVWKPVPTAGAPAPTGRWLIVVPEGVDASPVAEALAGAAVDTLVATGDWADRLATRTDVDAVLSLLALDERPHAEHPELAVGLTDTLTLIKTLAANLPATARWIMTRGCRDRPAQAAVWGLGHVAGLEHAAPGGLVDCADDAFLPHLPAALASGEDQACLVADGVLGRRMVHAPLADAGPAQPWMPRGTVLITGGTGGIGAHLARWAVANGAEGLVLTSRQGIAARGAEELRDELTAAGVAVTVAACDVADRDAVAAVLADIPAERPLTAVLHAAGVARHTELSELDIDELADVMRGKTLGARWLDELTAELPLDAFVLFSSGAAAWGGATQGAYAAANTYLDALATARRARGLPATSIAWGAWQSDGMAEGAARELIQRLGLRLMAPESAITALRDAVEHAETTLAIADIDWSLFAPGYLMSRRRPLIEDIAEVAEALADVGVTVGPDSGLRGELAGLPAADRRRRLIDVVRSAAATVLRHESADGIAVHRSFQELGFDSLTAVELRNELAQATGVRLPATLVFDHPSVQDLAAHLDEQLGGGTAQAVAVAQAARTGDDPIVIVGMACRYPGHVTGPEDLWELVRDGIDAIGYAPADRGWGADGREFTGLGGFLAEAGDFDAEFFGISPREAVSMDPQQRLLLETAWETLERAGIDPASLRGSRTGVFVGGAVQEYATLLVNSAEGAAGYTMTSSSGSVLSGRVSYALGLEGPAVTVDTACSSSLVTLHLAAQALRGGECDLALAGGVTVMATPGIFQEFGRQGGLAGDGRCKSFADAADGTGWGEGVGLLALQRLSDARRDGHRILAVVAGSAVNQDGASNGLTAPNGPSQQRVIRAALAGAGLAPSDVDVVEAHGTGTRLGDPIEAQALLATYGQERSTPLLLGSVKSNIGHTQAAAGVAGVIKMVLAMRHGVVPATLHVDEPSQQVDWSAGAVELVTSARPWPATDRPRRAGVSSFGISGTNAHVILEQPPAPEPPPVAGDPAGPLVVSARTATALDAQISRVTQWLDDNPDVRRADVAWSLATTRAALDHRAFLLDGTWQRGTVLPGALAVLFTGQGSQHADMGTHPLLAEEYARVRALFDPAVFEGDPDSTGVAQPAVFALQIALWSLWESWGLRPDRLIGHSVGELAAAVVAGVWSLEDACRVVTARARLMQALPAGGAMLAVDRPVTEVPDAVSIAAVNSPTSTVLSGPEAEIDAIAETLRESGARVKRLRVSHAFHSALMDPMLADFAAVFEDVQFHQPRIPVITTSGAVGDITTPQYWVDQVRATVCFADAVRTAVADGVDTFLEIGPDAVLAPMALETVPEVVAVPSLRKDHDQLTTALGRMWLAGFNPDWSVVLPRGAHVDLPTYAFQHERFWVTPAPANSAGNGPDAELWQAIETSDVVALAAELGIPDQSLTAVVPALSAWRARRQERATVDSWRYTVTWRPVSLPRSPRLAGRWLVVVPEGVDPSAVTEALTGAEVRTLVATGDWTEHLDADAVFSLLALDTRPHPEHPELTRGLADTLRLEQALRRTGSPATRWLLTRGADSDPEHAAVWGLGQVASLEHPQGWGGLVDCADDAGLRYLAAALTSGEDQLRLSADGVLARRLRHARPEDPAAAPWSPRGTVLITGGTGGLGAHLARWAAEHGAERLVLTSRRGIATPGAEALRDELTATGVAVTVAACDVADRDALAALLAEHPPNAVLHAAGVAPYADLGLIGPAELATALRGKAIGARWLDELTAELPLDAFVLFSSGAAAWGGATQGAYAAANAYLDALATARHARGLPVTSIAWGGWDGPGMSADADHAALARRGLRLMDPALALTVLARTVGSGVSHLVVTDMDWAKFAPGYAVARRRPLIEDIPEAASALADQGDSAPGAGEELRDRLAPLRPADRRDQLTQWVRAEAAEVLGHHDPAGIPAGRPFQELGFDSLTAVELRNRIARGSGLRPPATMVFDHPTPAALADFLLAELFGAQPTEAETTAPVPVADDPVVIVGMACRYPGGVRTPDDLWRLVAEQRDAVGPVPADRGWQSWPGDAGGAGGFLHDVASFDAAFFGISPREALAMDPQQRILLETAYEALESAGTGPAGLRGSRTGVFVGGTVQEYAPVLVNSPEGGSGYTATGASSSVMSGRINYVFGFEGPAVTIDTACSSSLVSMHLAAQALRAGECDLALAGGVAVMVTPGAFAEFGKQGAIAGDGRCKAFSDSADGTGWAEGVGLLVLERRSDAERHGHPVLAVLRGSAVNSDGTSSGLTAPNGPSQQRVIRAALRAAGLAPSEVDAVEAHGTGTTLGDPIEAQAVLATYGQDRAEPLYLGSIKSNIGHAQHAAGIAGVIKMVQAMRHGVLPATLHVTQPSSEVDWSSGAVELLTEARPWPAVDRPRRAAVSGFGMSGTNAHVILEQPPASPVPPPAPSGPLPFVLGAHSEQALTEVAAALAATSFPPADLAATLAVAARSHLAHRAVVVADGTDDLAAGLRSLARGQASADLVRGVTREQGRIAFVFPGQGAQWQGMGRELWASSPVFAEWMSRCAEALAPYVDWELREMVETGPGAAVDVVQPVSWAVMVSLAALWRAAGVEPDAVVGHSQGEIAAAVVTGALTLDEGARIVASRSKVIGATLSGRGGMVSVTLDEEAVVARIAPWAGRVSLAAANSPESTVVAGEPEALREFLDACAEDGIRTRRIAVDYASHTAQVDALEAAVTGALAGLAPVTAPIAFCSSVTGDVLDTAALDAAYWFRNLRSTVRFRDAVETLIDTGHTVFVEVSSHPVLAVAVDATAGGRDAAVTTTGSLRRDDGGLGRFARSLAEVWVAGVAVDWPALLPDGRRVALPPYPFQRRRFWLDAALPSARGADPADERFWSLVESGALAAELDVPAEAPLSELLPALSGWHERARRGSVADRWRYRLVWKALADTAPGLLSGSWLVLGQAAGPDIAHALAAAGATVITEPSQATQELAGILVAPADPRDTVLLTQALDKAGLGAPRWYLTRDAADRPDQAQIRAIAQVAGLEQPQTHGGVVDLGPGGVARLAAALTAGQDEVRATGAGLFARRLTRAPLGAAPRTRIWRPHGTVLITGGTGGIGAHLARWAADQGADHLLLVGRRGDRAPGAAELRDELSARGVRVTVAACDTADRAAVADLLAGIPEEHPLTAVLHAAGTGGGYAELTGLDPDDLDATAAGKVDGARHLDELTAGLDLDAFVLFSSGAAVWGSAGQAAYAAANAYLDALAAERRARGRTATCIAWGAWGSGGMLSADSAAGERLARLGVRMMDPAPAIAALVQAVEHDETTLTVADFDWERFAPGYTMTRRRTLIADIPEAAAALAGDGEQPAAASGTDLRDSLAGLTDYERRALLVEVLREEIAAVLGHDDPAEIREDLPFTDLGFDSLTAMELRNRLTARAGVKLRATLVFDFPTTEALAGHLLSTMDMKDAAPARELAGAEDIDRELDRIERALPSVGGGAAADALGDRLRRMLATLNAGHATALDDVSDDELFDFIDRDLGVS</sequence>
<dbReference type="Pfam" id="PF00109">
    <property type="entry name" value="ketoacyl-synt"/>
    <property type="match status" value="3"/>
</dbReference>
<evidence type="ECO:0000256" key="13">
    <source>
        <dbReference type="ARBA" id="ARBA00066981"/>
    </source>
</evidence>
<dbReference type="GO" id="GO:0047879">
    <property type="term" value="F:erythronolide synthase activity"/>
    <property type="evidence" value="ECO:0007669"/>
    <property type="project" value="UniProtKB-EC"/>
</dbReference>
<evidence type="ECO:0000256" key="2">
    <source>
        <dbReference type="ARBA" id="ARBA00022450"/>
    </source>
</evidence>
<dbReference type="InterPro" id="IPR013968">
    <property type="entry name" value="PKS_KR"/>
</dbReference>
<keyword evidence="5" id="KW-0677">Repeat</keyword>
<dbReference type="InterPro" id="IPR057326">
    <property type="entry name" value="KR_dom"/>
</dbReference>
<dbReference type="CDD" id="cd00833">
    <property type="entry name" value="PKS"/>
    <property type="match status" value="3"/>
</dbReference>
<dbReference type="InterPro" id="IPR014030">
    <property type="entry name" value="Ketoacyl_synth_N"/>
</dbReference>
<dbReference type="GO" id="GO:0031177">
    <property type="term" value="F:phosphopantetheine binding"/>
    <property type="evidence" value="ECO:0007669"/>
    <property type="project" value="InterPro"/>
</dbReference>
<dbReference type="InterPro" id="IPR016039">
    <property type="entry name" value="Thiolase-like"/>
</dbReference>
<comment type="caution">
    <text evidence="17">The sequence shown here is derived from an EMBL/GenBank/DDBJ whole genome shotgun (WGS) entry which is preliminary data.</text>
</comment>
<dbReference type="FunFam" id="3.40.47.10:FF:000019">
    <property type="entry name" value="Polyketide synthase type I"/>
    <property type="match status" value="3"/>
</dbReference>
<evidence type="ECO:0000256" key="14">
    <source>
        <dbReference type="SAM" id="MobiDB-lite"/>
    </source>
</evidence>
<comment type="function">
    <text evidence="10">Involved in the biosynthesis of antibiotic erythromycin via the biosynthesis of its aglycone precursor, 6-deoxyerythronolide B (6-dEB).</text>
</comment>
<dbReference type="Gene3D" id="1.10.1200.10">
    <property type="entry name" value="ACP-like"/>
    <property type="match status" value="3"/>
</dbReference>
<dbReference type="SUPFAM" id="SSF53901">
    <property type="entry name" value="Thiolase-like"/>
    <property type="match status" value="3"/>
</dbReference>
<dbReference type="GO" id="GO:0004312">
    <property type="term" value="F:fatty acid synthase activity"/>
    <property type="evidence" value="ECO:0007669"/>
    <property type="project" value="TreeGrafter"/>
</dbReference>
<dbReference type="SMART" id="SM00822">
    <property type="entry name" value="PKS_KR"/>
    <property type="match status" value="3"/>
</dbReference>
<feature type="domain" description="Ketosynthase family 3 (KS3)" evidence="16">
    <location>
        <begin position="2900"/>
        <end position="3314"/>
    </location>
</feature>
<evidence type="ECO:0000259" key="16">
    <source>
        <dbReference type="PROSITE" id="PS52004"/>
    </source>
</evidence>
<dbReference type="InterPro" id="IPR014043">
    <property type="entry name" value="Acyl_transferase_dom"/>
</dbReference>
<evidence type="ECO:0000256" key="3">
    <source>
        <dbReference type="ARBA" id="ARBA00022553"/>
    </source>
</evidence>
<evidence type="ECO:0000256" key="4">
    <source>
        <dbReference type="ARBA" id="ARBA00022679"/>
    </source>
</evidence>
<gene>
    <name evidence="17" type="ORF">LX83_007223</name>
</gene>
<evidence type="ECO:0000313" key="17">
    <source>
        <dbReference type="EMBL" id="MCP2170332.1"/>
    </source>
</evidence>
<comment type="subunit">
    <text evidence="12">Homodimer. Erythronolide synthase is composed of EryAI, EryAII and EryAIII multimodular (2 modules) polypeptides each coding for a functional synthase subunit which participates in 2 of the six FAS-like elongation steps required for formation of the polyketide. Module 1, 2, 3, 4, 5, and 6 participating in biosynthesis steps 1, 2, 3, 4, 5, and 6, respectively.</text>
</comment>
<evidence type="ECO:0000256" key="9">
    <source>
        <dbReference type="ARBA" id="ARBA00052442"/>
    </source>
</evidence>
<feature type="domain" description="Ketosynthase family 3 (KS3)" evidence="16">
    <location>
        <begin position="40"/>
        <end position="454"/>
    </location>
</feature>
<dbReference type="PANTHER" id="PTHR43775:SF51">
    <property type="entry name" value="INACTIVE PHENOLPHTHIOCEROL SYNTHESIS POLYKETIDE SYNTHASE TYPE I PKS1-RELATED"/>
    <property type="match status" value="1"/>
</dbReference>
<dbReference type="GO" id="GO:0006633">
    <property type="term" value="P:fatty acid biosynthetic process"/>
    <property type="evidence" value="ECO:0007669"/>
    <property type="project" value="InterPro"/>
</dbReference>
<dbReference type="PROSITE" id="PS50075">
    <property type="entry name" value="CARRIER"/>
    <property type="match status" value="3"/>
</dbReference>
<dbReference type="InterPro" id="IPR016035">
    <property type="entry name" value="Acyl_Trfase/lysoPLipase"/>
</dbReference>
<keyword evidence="8" id="KW-0012">Acyltransferase</keyword>
<dbReference type="FunFam" id="3.40.366.10:FF:000002">
    <property type="entry name" value="Probable polyketide synthase 2"/>
    <property type="match status" value="1"/>
</dbReference>
<dbReference type="EC" id="2.3.1.94" evidence="13"/>
<feature type="region of interest" description="Disordered" evidence="14">
    <location>
        <begin position="2779"/>
        <end position="2801"/>
    </location>
</feature>
<evidence type="ECO:0000313" key="18">
    <source>
        <dbReference type="Proteomes" id="UP001206128"/>
    </source>
</evidence>
<evidence type="ECO:0000256" key="7">
    <source>
        <dbReference type="ARBA" id="ARBA00023268"/>
    </source>
</evidence>
<dbReference type="SUPFAM" id="SSF51735">
    <property type="entry name" value="NAD(P)-binding Rossmann-fold domains"/>
    <property type="match status" value="6"/>
</dbReference>
<dbReference type="Pfam" id="PF08990">
    <property type="entry name" value="Docking"/>
    <property type="match status" value="1"/>
</dbReference>
<dbReference type="InterPro" id="IPR015083">
    <property type="entry name" value="NorB/c/GfsB-D-like_docking"/>
</dbReference>
<dbReference type="SUPFAM" id="SSF52151">
    <property type="entry name" value="FabD/lysophospholipase-like"/>
    <property type="match status" value="3"/>
</dbReference>
<dbReference type="Pfam" id="PF18369">
    <property type="entry name" value="PKS_DE"/>
    <property type="match status" value="3"/>
</dbReference>
<dbReference type="InterPro" id="IPR041618">
    <property type="entry name" value="PKS_DE"/>
</dbReference>
<evidence type="ECO:0000256" key="8">
    <source>
        <dbReference type="ARBA" id="ARBA00023315"/>
    </source>
</evidence>
<evidence type="ECO:0000256" key="12">
    <source>
        <dbReference type="ARBA" id="ARBA00063272"/>
    </source>
</evidence>
<feature type="domain" description="Carrier" evidence="15">
    <location>
        <begin position="2807"/>
        <end position="2882"/>
    </location>
</feature>
<dbReference type="GO" id="GO:0033068">
    <property type="term" value="P:macrolide biosynthetic process"/>
    <property type="evidence" value="ECO:0007669"/>
    <property type="project" value="UniProtKB-ARBA"/>
</dbReference>
<keyword evidence="4 17" id="KW-0808">Transferase</keyword>
<dbReference type="Gene3D" id="3.30.70.3290">
    <property type="match status" value="3"/>
</dbReference>
<evidence type="ECO:0000256" key="11">
    <source>
        <dbReference type="ARBA" id="ARBA00060622"/>
    </source>
</evidence>
<evidence type="ECO:0000256" key="1">
    <source>
        <dbReference type="ARBA" id="ARBA00001957"/>
    </source>
</evidence>
<dbReference type="Pfam" id="PF16197">
    <property type="entry name" value="KAsynt_C_assoc"/>
    <property type="match status" value="3"/>
</dbReference>
<dbReference type="SMART" id="SM00823">
    <property type="entry name" value="PKS_PP"/>
    <property type="match status" value="3"/>
</dbReference>
<dbReference type="Pfam" id="PF00698">
    <property type="entry name" value="Acyl_transf_1"/>
    <property type="match status" value="3"/>
</dbReference>
<dbReference type="GO" id="GO:0004315">
    <property type="term" value="F:3-oxoacyl-[acyl-carrier-protein] synthase activity"/>
    <property type="evidence" value="ECO:0007669"/>
    <property type="project" value="InterPro"/>
</dbReference>
<dbReference type="PROSITE" id="PS52004">
    <property type="entry name" value="KS3_2"/>
    <property type="match status" value="3"/>
</dbReference>
<evidence type="ECO:0000256" key="5">
    <source>
        <dbReference type="ARBA" id="ARBA00022737"/>
    </source>
</evidence>
<dbReference type="InterPro" id="IPR018201">
    <property type="entry name" value="Ketoacyl_synth_AS"/>
</dbReference>
<comment type="cofactor">
    <cofactor evidence="1">
        <name>pantetheine 4'-phosphate</name>
        <dbReference type="ChEBI" id="CHEBI:47942"/>
    </cofactor>
</comment>
<proteinExistence type="predicted"/>
<feature type="domain" description="Carrier" evidence="15">
    <location>
        <begin position="1383"/>
        <end position="1458"/>
    </location>
</feature>
<dbReference type="InterPro" id="IPR032821">
    <property type="entry name" value="PKS_assoc"/>
</dbReference>
<dbReference type="SUPFAM" id="SSF47336">
    <property type="entry name" value="ACP-like"/>
    <property type="match status" value="3"/>
</dbReference>
<dbReference type="InterPro" id="IPR014031">
    <property type="entry name" value="Ketoacyl_synth_C"/>
</dbReference>
<dbReference type="InterPro" id="IPR020806">
    <property type="entry name" value="PKS_PP-bd"/>
</dbReference>
<keyword evidence="18" id="KW-1185">Reference proteome</keyword>
<reference evidence="17" key="1">
    <citation type="submission" date="2022-06" db="EMBL/GenBank/DDBJ databases">
        <title>Genomic Encyclopedia of Archaeal and Bacterial Type Strains, Phase II (KMG-II): from individual species to whole genera.</title>
        <authorList>
            <person name="Goeker M."/>
        </authorList>
    </citation>
    <scope>NUCLEOTIDE SEQUENCE</scope>
    <source>
        <strain evidence="17">DSM 43935</strain>
    </source>
</reference>
<dbReference type="Pfam" id="PF08659">
    <property type="entry name" value="KR"/>
    <property type="match status" value="3"/>
</dbReference>
<feature type="compositionally biased region" description="Basic and acidic residues" evidence="14">
    <location>
        <begin position="2791"/>
        <end position="2801"/>
    </location>
</feature>
<dbReference type="Gene3D" id="3.40.366.10">
    <property type="entry name" value="Malonyl-Coenzyme A Acyl Carrier Protein, domain 2"/>
    <property type="match status" value="3"/>
</dbReference>
<dbReference type="Proteomes" id="UP001206128">
    <property type="component" value="Unassembled WGS sequence"/>
</dbReference>
<dbReference type="FunFam" id="1.10.1200.10:FF:000007">
    <property type="entry name" value="Probable polyketide synthase pks17"/>
    <property type="match status" value="3"/>
</dbReference>
<dbReference type="CDD" id="cd08952">
    <property type="entry name" value="KR_1_SDR_x"/>
    <property type="match status" value="3"/>
</dbReference>
<dbReference type="Gene3D" id="3.40.50.720">
    <property type="entry name" value="NAD(P)-binding Rossmann-like Domain"/>
    <property type="match status" value="3"/>
</dbReference>
<dbReference type="SMART" id="SM00827">
    <property type="entry name" value="PKS_AT"/>
    <property type="match status" value="3"/>
</dbReference>
<dbReference type="InterPro" id="IPR006162">
    <property type="entry name" value="Ppantetheine_attach_site"/>
</dbReference>
<dbReference type="InterPro" id="IPR016036">
    <property type="entry name" value="Malonyl_transacylase_ACP-bd"/>
</dbReference>
<dbReference type="Pfam" id="PF00550">
    <property type="entry name" value="PP-binding"/>
    <property type="match status" value="3"/>
</dbReference>
<evidence type="ECO:0000259" key="15">
    <source>
        <dbReference type="PROSITE" id="PS50075"/>
    </source>
</evidence>
<keyword evidence="7" id="KW-0511">Multifunctional enzyme</keyword>
<dbReference type="Gene3D" id="3.40.47.10">
    <property type="match status" value="3"/>
</dbReference>